<dbReference type="AlphaFoldDB" id="A0A086JD67"/>
<dbReference type="EMBL" id="AEYI02002100">
    <property type="protein sequence ID" value="KFG30085.1"/>
    <property type="molecule type" value="Genomic_DNA"/>
</dbReference>
<name>A0A086JD67_TOXGO</name>
<feature type="compositionally biased region" description="Low complexity" evidence="1">
    <location>
        <begin position="372"/>
        <end position="387"/>
    </location>
</feature>
<evidence type="ECO:0000313" key="2">
    <source>
        <dbReference type="EMBL" id="KFG30085.1"/>
    </source>
</evidence>
<dbReference type="Proteomes" id="UP000028828">
    <property type="component" value="Unassembled WGS sequence"/>
</dbReference>
<dbReference type="OrthoDB" id="10498987at2759"/>
<feature type="compositionally biased region" description="Polar residues" evidence="1">
    <location>
        <begin position="286"/>
        <end position="296"/>
    </location>
</feature>
<proteinExistence type="predicted"/>
<dbReference type="VEuPathDB" id="ToxoDB:TGP89_297790"/>
<feature type="compositionally biased region" description="Basic and acidic residues" evidence="1">
    <location>
        <begin position="388"/>
        <end position="401"/>
    </location>
</feature>
<evidence type="ECO:0000313" key="3">
    <source>
        <dbReference type="Proteomes" id="UP000028828"/>
    </source>
</evidence>
<organism evidence="2 3">
    <name type="scientific">Toxoplasma gondii p89</name>
    <dbReference type="NCBI Taxonomy" id="943119"/>
    <lineage>
        <taxon>Eukaryota</taxon>
        <taxon>Sar</taxon>
        <taxon>Alveolata</taxon>
        <taxon>Apicomplexa</taxon>
        <taxon>Conoidasida</taxon>
        <taxon>Coccidia</taxon>
        <taxon>Eucoccidiorida</taxon>
        <taxon>Eimeriorina</taxon>
        <taxon>Sarcocystidae</taxon>
        <taxon>Toxoplasma</taxon>
    </lineage>
</organism>
<evidence type="ECO:0000256" key="1">
    <source>
        <dbReference type="SAM" id="MobiDB-lite"/>
    </source>
</evidence>
<feature type="region of interest" description="Disordered" evidence="1">
    <location>
        <begin position="95"/>
        <end position="133"/>
    </location>
</feature>
<accession>A0A086JD67</accession>
<sequence>MAKERVAPFEFGAALPDCFPRDSAVSLAPPQFDPALRETSSLSPLEASRLSALPEALPTLPFSAASRAQAGSEPAAAADAPLAWPALTPFPQSTSSAFFSREPRPAHAVTRGGPQKRCATAFDSSRSSSLDADCGWGVQTPDSALSGAEEERSGDNAPFFDRKRLRRSPLSAFADKSCCRPRKLFGVAHSRQVKKVVTKRLDCLDTASSLPSLAIPLSDALRSSAPAGWLAPPASTSESLFSSLLSSFPTPCSSHVPSEDSLDVSALGPLHADSRASSLPRFLSSPPKSDNFSCSSDRAPPSALRPLSSQPSPSLPVHPSASFSLPASSASWTLSSPLAAAEDCLGECIRRQSALVSAEVQMSPSGEFRAAEAAVHASEEAQTAGERASGERGESREERELTAAQWDVKRKMQETLEQQMQLYRQQMRQSESSFLPAWGGAPSMETFCL</sequence>
<gene>
    <name evidence="2" type="ORF">TGP89_297790</name>
</gene>
<reference evidence="2 3" key="1">
    <citation type="submission" date="2014-03" db="EMBL/GenBank/DDBJ databases">
        <authorList>
            <person name="Sibley D."/>
            <person name="Venepally P."/>
            <person name="Karamycheva S."/>
            <person name="Hadjithomas M."/>
            <person name="Khan A."/>
            <person name="Brunk B."/>
            <person name="Roos D."/>
            <person name="Caler E."/>
            <person name="Lorenzi H."/>
        </authorList>
    </citation>
    <scope>NUCLEOTIDE SEQUENCE [LARGE SCALE GENOMIC DNA]</scope>
    <source>
        <strain evidence="3">p89</strain>
    </source>
</reference>
<feature type="region of interest" description="Disordered" evidence="1">
    <location>
        <begin position="278"/>
        <end position="321"/>
    </location>
</feature>
<protein>
    <submittedName>
        <fullName evidence="2">Uncharacterized protein</fullName>
    </submittedName>
</protein>
<feature type="region of interest" description="Disordered" evidence="1">
    <location>
        <begin position="372"/>
        <end position="401"/>
    </location>
</feature>
<comment type="caution">
    <text evidence="2">The sequence shown here is derived from an EMBL/GenBank/DDBJ whole genome shotgun (WGS) entry which is preliminary data.</text>
</comment>
<feature type="compositionally biased region" description="Low complexity" evidence="1">
    <location>
        <begin position="300"/>
        <end position="321"/>
    </location>
</feature>